<accession>A0A815KV57</accession>
<keyword evidence="3" id="KW-0547">Nucleotide-binding</keyword>
<evidence type="ECO:0000313" key="5">
    <source>
        <dbReference type="EMBL" id="CAF1394727.1"/>
    </source>
</evidence>
<protein>
    <submittedName>
        <fullName evidence="5">Uncharacterized protein</fullName>
    </submittedName>
</protein>
<proteinExistence type="inferred from homology"/>
<dbReference type="PANTHER" id="PTHR11088:SF89">
    <property type="entry name" value="TRNA DIMETHYLALLYLTRANSFERASE"/>
    <property type="match status" value="1"/>
</dbReference>
<dbReference type="EMBL" id="CAJNOU010003514">
    <property type="protein sequence ID" value="CAF1394727.1"/>
    <property type="molecule type" value="Genomic_DNA"/>
</dbReference>
<dbReference type="GO" id="GO:0005524">
    <property type="term" value="F:ATP binding"/>
    <property type="evidence" value="ECO:0007669"/>
    <property type="project" value="UniProtKB-KW"/>
</dbReference>
<dbReference type="Pfam" id="PF01715">
    <property type="entry name" value="IPPT"/>
    <property type="match status" value="1"/>
</dbReference>
<comment type="caution">
    <text evidence="5">The sequence shown here is derived from an EMBL/GenBank/DDBJ whole genome shotgun (WGS) entry which is preliminary data.</text>
</comment>
<dbReference type="GO" id="GO:0052381">
    <property type="term" value="F:tRNA dimethylallyltransferase activity"/>
    <property type="evidence" value="ECO:0007669"/>
    <property type="project" value="TreeGrafter"/>
</dbReference>
<comment type="similarity">
    <text evidence="1">Belongs to the IPP transferase family.</text>
</comment>
<evidence type="ECO:0000256" key="4">
    <source>
        <dbReference type="ARBA" id="ARBA00022840"/>
    </source>
</evidence>
<evidence type="ECO:0000256" key="3">
    <source>
        <dbReference type="ARBA" id="ARBA00022741"/>
    </source>
</evidence>
<dbReference type="AlphaFoldDB" id="A0A815KV57"/>
<evidence type="ECO:0000256" key="2">
    <source>
        <dbReference type="ARBA" id="ARBA00022679"/>
    </source>
</evidence>
<reference evidence="5" key="1">
    <citation type="submission" date="2021-02" db="EMBL/GenBank/DDBJ databases">
        <authorList>
            <person name="Nowell W R."/>
        </authorList>
    </citation>
    <scope>NUCLEOTIDE SEQUENCE</scope>
</reference>
<dbReference type="PANTHER" id="PTHR11088">
    <property type="entry name" value="TRNA DIMETHYLALLYLTRANSFERASE"/>
    <property type="match status" value="1"/>
</dbReference>
<dbReference type="InterPro" id="IPR039657">
    <property type="entry name" value="Dimethylallyltransferase"/>
</dbReference>
<dbReference type="InterPro" id="IPR027417">
    <property type="entry name" value="P-loop_NTPase"/>
</dbReference>
<dbReference type="GO" id="GO:0005739">
    <property type="term" value="C:mitochondrion"/>
    <property type="evidence" value="ECO:0007669"/>
    <property type="project" value="TreeGrafter"/>
</dbReference>
<sequence>MVTVTNFRYTTSPIIIILGATAVGKTKLSVYLSKRFNGEIINADSMQIYEGLDIITAKPTITEQDNVPHHLFSFGDSQEGDLSRTDSCLTPVSDSKLPLLIEEYHQLTLIVMLHELEDARDASNKNQANNLVIDWNGSLNELSYNVLTQFRILYNISVLSQAFM</sequence>
<dbReference type="Proteomes" id="UP000663889">
    <property type="component" value="Unassembled WGS sequence"/>
</dbReference>
<name>A0A815KV57_9BILA</name>
<gene>
    <name evidence="5" type="ORF">SEV965_LOCUS31123</name>
</gene>
<evidence type="ECO:0000313" key="6">
    <source>
        <dbReference type="Proteomes" id="UP000663889"/>
    </source>
</evidence>
<keyword evidence="2" id="KW-0808">Transferase</keyword>
<organism evidence="5 6">
    <name type="scientific">Rotaria sordida</name>
    <dbReference type="NCBI Taxonomy" id="392033"/>
    <lineage>
        <taxon>Eukaryota</taxon>
        <taxon>Metazoa</taxon>
        <taxon>Spiralia</taxon>
        <taxon>Gnathifera</taxon>
        <taxon>Rotifera</taxon>
        <taxon>Eurotatoria</taxon>
        <taxon>Bdelloidea</taxon>
        <taxon>Philodinida</taxon>
        <taxon>Philodinidae</taxon>
        <taxon>Rotaria</taxon>
    </lineage>
</organism>
<dbReference type="SUPFAM" id="SSF52540">
    <property type="entry name" value="P-loop containing nucleoside triphosphate hydrolases"/>
    <property type="match status" value="1"/>
</dbReference>
<dbReference type="GO" id="GO:0006400">
    <property type="term" value="P:tRNA modification"/>
    <property type="evidence" value="ECO:0007669"/>
    <property type="project" value="TreeGrafter"/>
</dbReference>
<keyword evidence="4" id="KW-0067">ATP-binding</keyword>
<evidence type="ECO:0000256" key="1">
    <source>
        <dbReference type="ARBA" id="ARBA00005842"/>
    </source>
</evidence>
<dbReference type="Gene3D" id="3.40.50.300">
    <property type="entry name" value="P-loop containing nucleotide triphosphate hydrolases"/>
    <property type="match status" value="1"/>
</dbReference>